<dbReference type="Proteomes" id="UP001295423">
    <property type="component" value="Unassembled WGS sequence"/>
</dbReference>
<dbReference type="PANTHER" id="PTHR13124:SF12">
    <property type="entry name" value="LARGE RIBOSOMAL SUBUNIT PROTEIN ML46"/>
    <property type="match status" value="1"/>
</dbReference>
<organism evidence="2 3">
    <name type="scientific">Cylindrotheca closterium</name>
    <dbReference type="NCBI Taxonomy" id="2856"/>
    <lineage>
        <taxon>Eukaryota</taxon>
        <taxon>Sar</taxon>
        <taxon>Stramenopiles</taxon>
        <taxon>Ochrophyta</taxon>
        <taxon>Bacillariophyta</taxon>
        <taxon>Bacillariophyceae</taxon>
        <taxon>Bacillariophycidae</taxon>
        <taxon>Bacillariales</taxon>
        <taxon>Bacillariaceae</taxon>
        <taxon>Cylindrotheca</taxon>
    </lineage>
</organism>
<dbReference type="AlphaFoldDB" id="A0AAD2G2J2"/>
<protein>
    <recommendedName>
        <fullName evidence="4">39S ribosomal protein L46, mitochondrial</fullName>
    </recommendedName>
</protein>
<dbReference type="GO" id="GO:0003735">
    <property type="term" value="F:structural constituent of ribosome"/>
    <property type="evidence" value="ECO:0007669"/>
    <property type="project" value="InterPro"/>
</dbReference>
<keyword evidence="3" id="KW-1185">Reference proteome</keyword>
<dbReference type="GO" id="GO:0005762">
    <property type="term" value="C:mitochondrial large ribosomal subunit"/>
    <property type="evidence" value="ECO:0007669"/>
    <property type="project" value="TreeGrafter"/>
</dbReference>
<proteinExistence type="predicted"/>
<evidence type="ECO:0000313" key="3">
    <source>
        <dbReference type="Proteomes" id="UP001295423"/>
    </source>
</evidence>
<dbReference type="Gene3D" id="3.90.79.10">
    <property type="entry name" value="Nucleoside Triphosphate Pyrophosphohydrolase"/>
    <property type="match status" value="1"/>
</dbReference>
<dbReference type="PANTHER" id="PTHR13124">
    <property type="entry name" value="39S RIBOSOMAL PROTEIN L46, MITOCHONDRIAL PRECURSOR-RELATED"/>
    <property type="match status" value="1"/>
</dbReference>
<feature type="compositionally biased region" description="Basic and acidic residues" evidence="1">
    <location>
        <begin position="165"/>
        <end position="178"/>
    </location>
</feature>
<feature type="region of interest" description="Disordered" evidence="1">
    <location>
        <begin position="159"/>
        <end position="178"/>
    </location>
</feature>
<comment type="caution">
    <text evidence="2">The sequence shown here is derived from an EMBL/GenBank/DDBJ whole genome shotgun (WGS) entry which is preliminary data.</text>
</comment>
<sequence length="298" mass="34843">MITSRTAILRRISARTGWIGQPSFSTNASYFERKATLKQQRVQAFVDRLQKDDERKKRRDNSPKDVKKQEFREWWEKRRSYEDSLDRKARQAKKDWQIQVAVVLERIPVVLDDIADWEKDYDELKAYFAQFGKEYPKELVPPRKAPVLVTDEEVFAELPPNFRPAPRETKADKSGESNTLDRKLKTRVFFMLDEGKGSWKFPQSSVEGEESLQETAKRIIDKQIGNDLDLYFPSSSPSAVLVKKEEEGDYFGTKTFFVRVQHDEGNVAKGLKHGWLDRDEVVGAVEDEEDSMFYRYLL</sequence>
<reference evidence="2" key="1">
    <citation type="submission" date="2023-08" db="EMBL/GenBank/DDBJ databases">
        <authorList>
            <person name="Audoor S."/>
            <person name="Bilcke G."/>
        </authorList>
    </citation>
    <scope>NUCLEOTIDE SEQUENCE</scope>
</reference>
<evidence type="ECO:0008006" key="4">
    <source>
        <dbReference type="Google" id="ProtNLM"/>
    </source>
</evidence>
<evidence type="ECO:0000256" key="1">
    <source>
        <dbReference type="SAM" id="MobiDB-lite"/>
    </source>
</evidence>
<dbReference type="InterPro" id="IPR040008">
    <property type="entry name" value="Ribosomal_mL46"/>
</dbReference>
<name>A0AAD2G2J2_9STRA</name>
<evidence type="ECO:0000313" key="2">
    <source>
        <dbReference type="EMBL" id="CAJ1960406.1"/>
    </source>
</evidence>
<gene>
    <name evidence="2" type="ORF">CYCCA115_LOCUS18715</name>
</gene>
<dbReference type="EMBL" id="CAKOGP040002058">
    <property type="protein sequence ID" value="CAJ1960406.1"/>
    <property type="molecule type" value="Genomic_DNA"/>
</dbReference>
<accession>A0AAD2G2J2</accession>